<dbReference type="STRING" id="946483.Cenrod_2591"/>
<protein>
    <recommendedName>
        <fullName evidence="4">Phosphate ABC transporter substrate-binding protein</fullName>
    </recommendedName>
</protein>
<evidence type="ECO:0008006" key="4">
    <source>
        <dbReference type="Google" id="ProtNLM"/>
    </source>
</evidence>
<dbReference type="SUPFAM" id="SSF53850">
    <property type="entry name" value="Periplasmic binding protein-like II"/>
    <property type="match status" value="1"/>
</dbReference>
<sequence length="145" mass="15990">MTIMRSILILFVGSILAMQNSVLSAEAADADVVVIAHASVPSMDAQLLSRLYTGRAVSVGDTPVTVVNAAVGSDLRNRFLGKYLQQDDRKYRAYWMVRRHVGKGIPPREFQTVSEMIEYVQRTPGAIGYVESSDVKPGLHIVLRL</sequence>
<organism evidence="2 3">
    <name type="scientific">Candidatus Symbiobacter mobilis CR</name>
    <dbReference type="NCBI Taxonomy" id="946483"/>
    <lineage>
        <taxon>Bacteria</taxon>
        <taxon>Pseudomonadati</taxon>
        <taxon>Pseudomonadota</taxon>
        <taxon>Betaproteobacteria</taxon>
        <taxon>Burkholderiales</taxon>
        <taxon>Comamonadaceae</taxon>
    </lineage>
</organism>
<reference evidence="2 3" key="1">
    <citation type="journal article" date="2013" name="Genome Biol.">
        <title>Genomic analysis reveals key aspects of prokaryotic symbiosis in the phototrophic consortium "Chlorochromatium aggregatum".</title>
        <authorList>
            <person name="Liu Z."/>
            <person name="Muller J."/>
            <person name="Li T."/>
            <person name="Alvey R.M."/>
            <person name="Vogl K."/>
            <person name="Frigaard N.U."/>
            <person name="Rockwell N.C."/>
            <person name="Boyd E.S."/>
            <person name="Tomsho L.P."/>
            <person name="Schuster S.C."/>
            <person name="Henke P."/>
            <person name="Rohde M."/>
            <person name="Overmann J."/>
            <person name="Bryant D.A."/>
        </authorList>
    </citation>
    <scope>NUCLEOTIDE SEQUENCE [LARGE SCALE GENOMIC DNA]</scope>
    <source>
        <strain evidence="2">CR</strain>
    </source>
</reference>
<evidence type="ECO:0000256" key="1">
    <source>
        <dbReference type="SAM" id="SignalP"/>
    </source>
</evidence>
<accession>U5NEI8</accession>
<keyword evidence="3" id="KW-1185">Reference proteome</keyword>
<name>U5NEI8_9BURK</name>
<gene>
    <name evidence="2" type="ORF">Cenrod_2591</name>
</gene>
<proteinExistence type="predicted"/>
<dbReference type="EMBL" id="CP004885">
    <property type="protein sequence ID" value="AGX88643.1"/>
    <property type="molecule type" value="Genomic_DNA"/>
</dbReference>
<keyword evidence="1" id="KW-0732">Signal</keyword>
<evidence type="ECO:0000313" key="2">
    <source>
        <dbReference type="EMBL" id="AGX88643.1"/>
    </source>
</evidence>
<dbReference type="KEGG" id="cbx:Cenrod_2591"/>
<evidence type="ECO:0000313" key="3">
    <source>
        <dbReference type="Proteomes" id="UP000017184"/>
    </source>
</evidence>
<dbReference type="Gene3D" id="3.40.190.10">
    <property type="entry name" value="Periplasmic binding protein-like II"/>
    <property type="match status" value="1"/>
</dbReference>
<dbReference type="eggNOG" id="COG0226">
    <property type="taxonomic scope" value="Bacteria"/>
</dbReference>
<dbReference type="AlphaFoldDB" id="U5NEI8"/>
<feature type="signal peptide" evidence="1">
    <location>
        <begin position="1"/>
        <end position="27"/>
    </location>
</feature>
<dbReference type="RefSeq" id="WP_022776578.1">
    <property type="nucleotide sequence ID" value="NC_022576.1"/>
</dbReference>
<dbReference type="HOGENOM" id="CLU_124904_1_1_4"/>
<feature type="chain" id="PRO_5004662908" description="Phosphate ABC transporter substrate-binding protein" evidence="1">
    <location>
        <begin position="28"/>
        <end position="145"/>
    </location>
</feature>
<dbReference type="Proteomes" id="UP000017184">
    <property type="component" value="Chromosome"/>
</dbReference>